<evidence type="ECO:0000256" key="1">
    <source>
        <dbReference type="SAM" id="MobiDB-lite"/>
    </source>
</evidence>
<keyword evidence="2" id="KW-1133">Transmembrane helix</keyword>
<comment type="caution">
    <text evidence="3">The sequence shown here is derived from an EMBL/GenBank/DDBJ whole genome shotgun (WGS) entry which is preliminary data.</text>
</comment>
<name>A0A1R3I260_9ROSI</name>
<proteinExistence type="predicted"/>
<keyword evidence="2" id="KW-0472">Membrane</keyword>
<feature type="transmembrane region" description="Helical" evidence="2">
    <location>
        <begin position="23"/>
        <end position="40"/>
    </location>
</feature>
<keyword evidence="2" id="KW-0812">Transmembrane</keyword>
<gene>
    <name evidence="3" type="ORF">COLO4_25497</name>
</gene>
<protein>
    <submittedName>
        <fullName evidence="3">Uncharacterized protein</fullName>
    </submittedName>
</protein>
<accession>A0A1R3I260</accession>
<keyword evidence="4" id="KW-1185">Reference proteome</keyword>
<dbReference type="EMBL" id="AWUE01019066">
    <property type="protein sequence ID" value="OMO76639.1"/>
    <property type="molecule type" value="Genomic_DNA"/>
</dbReference>
<sequence>MAQDLDYDTSVKKPSSNDAEKPTITGGISILTGFFLLLNLK</sequence>
<organism evidence="3 4">
    <name type="scientific">Corchorus olitorius</name>
    <dbReference type="NCBI Taxonomy" id="93759"/>
    <lineage>
        <taxon>Eukaryota</taxon>
        <taxon>Viridiplantae</taxon>
        <taxon>Streptophyta</taxon>
        <taxon>Embryophyta</taxon>
        <taxon>Tracheophyta</taxon>
        <taxon>Spermatophyta</taxon>
        <taxon>Magnoliopsida</taxon>
        <taxon>eudicotyledons</taxon>
        <taxon>Gunneridae</taxon>
        <taxon>Pentapetalae</taxon>
        <taxon>rosids</taxon>
        <taxon>malvids</taxon>
        <taxon>Malvales</taxon>
        <taxon>Malvaceae</taxon>
        <taxon>Grewioideae</taxon>
        <taxon>Apeibeae</taxon>
        <taxon>Corchorus</taxon>
    </lineage>
</organism>
<evidence type="ECO:0000313" key="3">
    <source>
        <dbReference type="EMBL" id="OMO76639.1"/>
    </source>
</evidence>
<dbReference type="Proteomes" id="UP000187203">
    <property type="component" value="Unassembled WGS sequence"/>
</dbReference>
<dbReference type="AlphaFoldDB" id="A0A1R3I260"/>
<evidence type="ECO:0000256" key="2">
    <source>
        <dbReference type="SAM" id="Phobius"/>
    </source>
</evidence>
<reference evidence="4" key="1">
    <citation type="submission" date="2013-09" db="EMBL/GenBank/DDBJ databases">
        <title>Corchorus olitorius genome sequencing.</title>
        <authorList>
            <person name="Alam M."/>
            <person name="Haque M.S."/>
            <person name="Islam M.S."/>
            <person name="Emdad E.M."/>
            <person name="Islam M.M."/>
            <person name="Ahmed B."/>
            <person name="Halim A."/>
            <person name="Hossen Q.M.M."/>
            <person name="Hossain M.Z."/>
            <person name="Ahmed R."/>
            <person name="Khan M.M."/>
            <person name="Islam R."/>
            <person name="Rashid M.M."/>
            <person name="Khan S.A."/>
            <person name="Rahman M.S."/>
            <person name="Alam M."/>
            <person name="Yahiya A.S."/>
            <person name="Khan M.S."/>
            <person name="Azam M.S."/>
            <person name="Haque T."/>
            <person name="Lashkar M.Z.H."/>
            <person name="Akhand A.I."/>
            <person name="Morshed G."/>
            <person name="Roy S."/>
            <person name="Uddin K.S."/>
            <person name="Rabeya T."/>
            <person name="Hossain A.S."/>
            <person name="Chowdhury A."/>
            <person name="Snigdha A.R."/>
            <person name="Mortoza M.S."/>
            <person name="Matin S.A."/>
            <person name="Hoque S.M.E."/>
            <person name="Islam M.K."/>
            <person name="Roy D.K."/>
            <person name="Haider R."/>
            <person name="Moosa M.M."/>
            <person name="Elias S.M."/>
            <person name="Hasan A.M."/>
            <person name="Jahan S."/>
            <person name="Shafiuddin M."/>
            <person name="Mahmood N."/>
            <person name="Shommy N.S."/>
        </authorList>
    </citation>
    <scope>NUCLEOTIDE SEQUENCE [LARGE SCALE GENOMIC DNA]</scope>
    <source>
        <strain evidence="4">cv. O-4</strain>
    </source>
</reference>
<evidence type="ECO:0000313" key="4">
    <source>
        <dbReference type="Proteomes" id="UP000187203"/>
    </source>
</evidence>
<feature type="region of interest" description="Disordered" evidence="1">
    <location>
        <begin position="1"/>
        <end position="23"/>
    </location>
</feature>